<keyword evidence="4" id="KW-1185">Reference proteome</keyword>
<reference evidence="3" key="2">
    <citation type="submission" date="2022-06" db="EMBL/GenBank/DDBJ databases">
        <title>Xiashengella guii gen. nov. sp. nov., a bacterium isolated form anaerobic digestion tank.</title>
        <authorList>
            <person name="Huang H."/>
        </authorList>
    </citation>
    <scope>NUCLEOTIDE SEQUENCE</scope>
    <source>
        <strain evidence="3">Ai-910</strain>
    </source>
</reference>
<evidence type="ECO:0000313" key="4">
    <source>
        <dbReference type="Proteomes" id="UP001056426"/>
    </source>
</evidence>
<feature type="domain" description="Urease accessory protein UreH-like transmembrane" evidence="2">
    <location>
        <begin position="19"/>
        <end position="228"/>
    </location>
</feature>
<evidence type="ECO:0000256" key="1">
    <source>
        <dbReference type="SAM" id="Phobius"/>
    </source>
</evidence>
<dbReference type="KEGG" id="alkq:M9189_05060"/>
<feature type="transmembrane region" description="Helical" evidence="1">
    <location>
        <begin position="133"/>
        <end position="160"/>
    </location>
</feature>
<dbReference type="InterPro" id="IPR051790">
    <property type="entry name" value="Cytochrome_c-biogenesis_DsbD"/>
</dbReference>
<reference evidence="3" key="1">
    <citation type="submission" date="2022-05" db="EMBL/GenBank/DDBJ databases">
        <authorList>
            <person name="Sun X."/>
        </authorList>
    </citation>
    <scope>NUCLEOTIDE SEQUENCE</scope>
    <source>
        <strain evidence="3">Ai-910</strain>
    </source>
</reference>
<name>A0A9J6ZTR8_9BACT</name>
<dbReference type="Proteomes" id="UP001056426">
    <property type="component" value="Chromosome"/>
</dbReference>
<feature type="transmembrane region" description="Helical" evidence="1">
    <location>
        <begin position="213"/>
        <end position="231"/>
    </location>
</feature>
<keyword evidence="1" id="KW-0472">Membrane</keyword>
<dbReference type="InterPro" id="IPR039447">
    <property type="entry name" value="UreH-like_TM_dom"/>
</dbReference>
<keyword evidence="1" id="KW-0812">Transmembrane</keyword>
<dbReference type="NCBIfam" id="NF040495">
    <property type="entry name" value="tranport_ArsG"/>
    <property type="match status" value="1"/>
</dbReference>
<dbReference type="RefSeq" id="WP_250725104.1">
    <property type="nucleotide sequence ID" value="NZ_CP098400.1"/>
</dbReference>
<feature type="transmembrane region" description="Helical" evidence="1">
    <location>
        <begin position="20"/>
        <end position="43"/>
    </location>
</feature>
<organism evidence="3 4">
    <name type="scientific">Xiashengella succiniciproducens</name>
    <dbReference type="NCBI Taxonomy" id="2949635"/>
    <lineage>
        <taxon>Bacteria</taxon>
        <taxon>Pseudomonadati</taxon>
        <taxon>Bacteroidota</taxon>
        <taxon>Bacteroidia</taxon>
        <taxon>Marinilabiliales</taxon>
        <taxon>Marinilabiliaceae</taxon>
        <taxon>Xiashengella</taxon>
    </lineage>
</organism>
<dbReference type="PANTHER" id="PTHR31272">
    <property type="entry name" value="CYTOCHROME C-TYPE BIOGENESIS PROTEIN HI_1454-RELATED"/>
    <property type="match status" value="1"/>
</dbReference>
<dbReference type="AlphaFoldDB" id="A0A9J6ZTR8"/>
<feature type="transmembrane region" description="Helical" evidence="1">
    <location>
        <begin position="55"/>
        <end position="80"/>
    </location>
</feature>
<evidence type="ECO:0000313" key="3">
    <source>
        <dbReference type="EMBL" id="URW80720.1"/>
    </source>
</evidence>
<dbReference type="PANTHER" id="PTHR31272:SF4">
    <property type="entry name" value="CYTOCHROME C-TYPE BIOGENESIS PROTEIN HI_1454-RELATED"/>
    <property type="match status" value="1"/>
</dbReference>
<gene>
    <name evidence="3" type="ORF">M9189_05060</name>
</gene>
<feature type="transmembrane region" description="Helical" evidence="1">
    <location>
        <begin position="92"/>
        <end position="112"/>
    </location>
</feature>
<feature type="transmembrane region" description="Helical" evidence="1">
    <location>
        <begin position="172"/>
        <end position="193"/>
    </location>
</feature>
<sequence length="234" mass="26060">MEWLQQLVDAYKNDLPMLAAFVLGLMTAISPCPLATNITATAYLSKNITEKKRVLFNGVFYTLGRMFSYTTLGLIFYFGASQFKVAKLLQDVGGMWLGVALVIVGILMLDIIKFNIPLFDKFKPKVNEEKQKGGYWNAFIMGVVFALAFCPFSGVLYFGVLIPMTIAAPSGLLLPPIFAIATGLPVIIIAYLLAYSMANIGKFYNGMKSFEKWFKRVIAAIFIIVGIYYIVTYI</sequence>
<keyword evidence="1" id="KW-1133">Transmembrane helix</keyword>
<dbReference type="EMBL" id="CP098400">
    <property type="protein sequence ID" value="URW80720.1"/>
    <property type="molecule type" value="Genomic_DNA"/>
</dbReference>
<dbReference type="Pfam" id="PF13386">
    <property type="entry name" value="DsbD_2"/>
    <property type="match status" value="1"/>
</dbReference>
<proteinExistence type="predicted"/>
<evidence type="ECO:0000259" key="2">
    <source>
        <dbReference type="Pfam" id="PF13386"/>
    </source>
</evidence>
<accession>A0A9J6ZTR8</accession>
<protein>
    <submittedName>
        <fullName evidence="3">Aromatic aminobenezylarsenical efflux permease ArsG family transporter</fullName>
    </submittedName>
</protein>